<keyword evidence="3" id="KW-1133">Transmembrane helix</keyword>
<evidence type="ECO:0000256" key="1">
    <source>
        <dbReference type="ARBA" id="ARBA00009477"/>
    </source>
</evidence>
<reference evidence="5 6" key="1">
    <citation type="submission" date="2018-06" db="EMBL/GenBank/DDBJ databases">
        <authorList>
            <consortium name="Pathogen Informatics"/>
            <person name="Doyle S."/>
        </authorList>
    </citation>
    <scope>NUCLEOTIDE SEQUENCE [LARGE SCALE GENOMIC DNA]</scope>
    <source>
        <strain evidence="5 6">NCTC13100</strain>
    </source>
</reference>
<dbReference type="EMBL" id="UGTI01000001">
    <property type="protein sequence ID" value="SUB78350.1"/>
    <property type="molecule type" value="Genomic_DNA"/>
</dbReference>
<feature type="domain" description="Multidrug export protein EmrA/FarA alpha-helical hairpin" evidence="4">
    <location>
        <begin position="117"/>
        <end position="193"/>
    </location>
</feature>
<dbReference type="Proteomes" id="UP000254263">
    <property type="component" value="Unassembled WGS sequence"/>
</dbReference>
<dbReference type="Pfam" id="PF25885">
    <property type="entry name" value="HH_EMRA"/>
    <property type="match status" value="1"/>
</dbReference>
<feature type="transmembrane region" description="Helical" evidence="3">
    <location>
        <begin position="23"/>
        <end position="44"/>
    </location>
</feature>
<dbReference type="NCBIfam" id="TIGR01730">
    <property type="entry name" value="RND_mfp"/>
    <property type="match status" value="1"/>
</dbReference>
<evidence type="ECO:0000256" key="3">
    <source>
        <dbReference type="SAM" id="Phobius"/>
    </source>
</evidence>
<dbReference type="Gene3D" id="2.40.30.170">
    <property type="match status" value="1"/>
</dbReference>
<dbReference type="GO" id="GO:0015562">
    <property type="term" value="F:efflux transmembrane transporter activity"/>
    <property type="evidence" value="ECO:0007669"/>
    <property type="project" value="TreeGrafter"/>
</dbReference>
<dbReference type="Gene3D" id="6.20.50.140">
    <property type="match status" value="1"/>
</dbReference>
<evidence type="ECO:0000313" key="5">
    <source>
        <dbReference type="EMBL" id="SUB78350.1"/>
    </source>
</evidence>
<dbReference type="InterPro" id="IPR006143">
    <property type="entry name" value="RND_pump_MFP"/>
</dbReference>
<comment type="similarity">
    <text evidence="1">Belongs to the membrane fusion protein (MFP) (TC 8.A.1) family.</text>
</comment>
<name>A0A379DIY6_9PORP</name>
<keyword evidence="2" id="KW-0175">Coiled coil</keyword>
<dbReference type="Gene3D" id="2.40.50.100">
    <property type="match status" value="1"/>
</dbReference>
<evidence type="ECO:0000259" key="4">
    <source>
        <dbReference type="Pfam" id="PF25885"/>
    </source>
</evidence>
<protein>
    <submittedName>
        <fullName evidence="5">Macrolide-specific efflux protein macA</fullName>
    </submittedName>
</protein>
<evidence type="ECO:0000313" key="6">
    <source>
        <dbReference type="Proteomes" id="UP000254263"/>
    </source>
</evidence>
<dbReference type="AlphaFoldDB" id="A0A379DIY6"/>
<dbReference type="SUPFAM" id="SSF111369">
    <property type="entry name" value="HlyD-like secretion proteins"/>
    <property type="match status" value="1"/>
</dbReference>
<dbReference type="PANTHER" id="PTHR30469:SF33">
    <property type="entry name" value="SLR1207 PROTEIN"/>
    <property type="match status" value="1"/>
</dbReference>
<keyword evidence="3" id="KW-0812">Transmembrane</keyword>
<gene>
    <name evidence="5" type="primary">macA</name>
    <name evidence="5" type="ORF">NCTC13100_01515</name>
</gene>
<evidence type="ECO:0000256" key="2">
    <source>
        <dbReference type="SAM" id="Coils"/>
    </source>
</evidence>
<dbReference type="Gene3D" id="1.10.287.470">
    <property type="entry name" value="Helix hairpin bin"/>
    <property type="match status" value="1"/>
</dbReference>
<organism evidence="5 6">
    <name type="scientific">Porphyromonas macacae</name>
    <dbReference type="NCBI Taxonomy" id="28115"/>
    <lineage>
        <taxon>Bacteria</taxon>
        <taxon>Pseudomonadati</taxon>
        <taxon>Bacteroidota</taxon>
        <taxon>Bacteroidia</taxon>
        <taxon>Bacteroidales</taxon>
        <taxon>Porphyromonadaceae</taxon>
        <taxon>Porphyromonas</taxon>
    </lineage>
</organism>
<keyword evidence="3" id="KW-0472">Membrane</keyword>
<dbReference type="InterPro" id="IPR058633">
    <property type="entry name" value="EmrA/FarA_HH"/>
</dbReference>
<feature type="coiled-coil region" evidence="2">
    <location>
        <begin position="155"/>
        <end position="182"/>
    </location>
</feature>
<accession>A0A379DIY6</accession>
<dbReference type="PANTHER" id="PTHR30469">
    <property type="entry name" value="MULTIDRUG RESISTANCE PROTEIN MDTA"/>
    <property type="match status" value="1"/>
</dbReference>
<proteinExistence type="inferred from homology"/>
<sequence length="386" mass="42809">MPLEMNEIRIKIKKYIGIIMKKLFRIIGWIVFAILVVVTFSFLWNKTRKPRAQYAVETVKQNDTIENKIVLTGTIQPRDEVAIKPQMTGIVAELLHKPGDIVQAGDVIARLSVVPEMIQVNSSMSRVKVAEITFDQRKEKYLRDEELFKKGVIAKEEFEASKAAYEQQQEELNSAIDALQIVRKGVSNRSAKETSTLVRATISGKILTIPVKVGNSVIQANNFSEGTTIATIANMDDLLFIGKVDETEVGRLNVDMPMAISVGAVAEKKYDAVVEYISPKGDDKTGATLFEIKGALAVDKNDDIRAGYSANADVVTERAVNVLSLPENCIEFRNDSTFVQLVTRENPLETKELYVKTGVSNGLKIEIKSGLKSGQKVRGIEKSKKD</sequence>
<dbReference type="GO" id="GO:1990281">
    <property type="term" value="C:efflux pump complex"/>
    <property type="evidence" value="ECO:0007669"/>
    <property type="project" value="TreeGrafter"/>
</dbReference>